<evidence type="ECO:0000313" key="3">
    <source>
        <dbReference type="Proteomes" id="UP000600918"/>
    </source>
</evidence>
<evidence type="ECO:0000256" key="1">
    <source>
        <dbReference type="SAM" id="MobiDB-lite"/>
    </source>
</evidence>
<gene>
    <name evidence="2" type="ORF">H0235_016893</name>
</gene>
<comment type="caution">
    <text evidence="2">The sequence shown here is derived from an EMBL/GenBank/DDBJ whole genome shotgun (WGS) entry which is preliminary data.</text>
</comment>
<keyword evidence="3" id="KW-1185">Reference proteome</keyword>
<reference evidence="2" key="1">
    <citation type="journal article" date="2020" name="G3 (Bethesda)">
        <title>High-Quality Assemblies for Three Invasive Social Wasps from the &lt;i&gt;Vespula&lt;/i&gt; Genus.</title>
        <authorList>
            <person name="Harrop T.W.R."/>
            <person name="Guhlin J."/>
            <person name="McLaughlin G.M."/>
            <person name="Permina E."/>
            <person name="Stockwell P."/>
            <person name="Gilligan J."/>
            <person name="Le Lec M.F."/>
            <person name="Gruber M.A.M."/>
            <person name="Quinn O."/>
            <person name="Lovegrove M."/>
            <person name="Duncan E.J."/>
            <person name="Remnant E.J."/>
            <person name="Van Eeckhoven J."/>
            <person name="Graham B."/>
            <person name="Knapp R.A."/>
            <person name="Langford K.W."/>
            <person name="Kronenberg Z."/>
            <person name="Press M.O."/>
            <person name="Eacker S.M."/>
            <person name="Wilson-Rankin E.E."/>
            <person name="Purcell J."/>
            <person name="Lester P.J."/>
            <person name="Dearden P.K."/>
        </authorList>
    </citation>
    <scope>NUCLEOTIDE SEQUENCE</scope>
    <source>
        <strain evidence="2">Volc-1</strain>
    </source>
</reference>
<evidence type="ECO:0000313" key="2">
    <source>
        <dbReference type="EMBL" id="KAF7394298.1"/>
    </source>
</evidence>
<protein>
    <submittedName>
        <fullName evidence="2">Uncharacterized protein</fullName>
    </submittedName>
</protein>
<dbReference type="AlphaFoldDB" id="A0A834JT61"/>
<dbReference type="Proteomes" id="UP000600918">
    <property type="component" value="Unassembled WGS sequence"/>
</dbReference>
<proteinExistence type="predicted"/>
<sequence length="132" mass="14498">MLESTEINSTHLPCLQESLKDKGNAILSCNFPRGGGGSGSDGGDDGRMDGGWMGGRRKGINSPRDRFRRPLEEFGPVNQFCFSSSSFRNIQVAFYKVDLSDQYSTPISRLLRQAGDTVGIFYARLTGVLNKI</sequence>
<organism evidence="2 3">
    <name type="scientific">Vespula pensylvanica</name>
    <name type="common">Western yellow jacket</name>
    <name type="synonym">Wasp</name>
    <dbReference type="NCBI Taxonomy" id="30213"/>
    <lineage>
        <taxon>Eukaryota</taxon>
        <taxon>Metazoa</taxon>
        <taxon>Ecdysozoa</taxon>
        <taxon>Arthropoda</taxon>
        <taxon>Hexapoda</taxon>
        <taxon>Insecta</taxon>
        <taxon>Pterygota</taxon>
        <taxon>Neoptera</taxon>
        <taxon>Endopterygota</taxon>
        <taxon>Hymenoptera</taxon>
        <taxon>Apocrita</taxon>
        <taxon>Aculeata</taxon>
        <taxon>Vespoidea</taxon>
        <taxon>Vespidae</taxon>
        <taxon>Vespinae</taxon>
        <taxon>Vespula</taxon>
    </lineage>
</organism>
<accession>A0A834JT61</accession>
<dbReference type="EMBL" id="JACSDY010000021">
    <property type="protein sequence ID" value="KAF7394298.1"/>
    <property type="molecule type" value="Genomic_DNA"/>
</dbReference>
<feature type="region of interest" description="Disordered" evidence="1">
    <location>
        <begin position="33"/>
        <end position="64"/>
    </location>
</feature>
<name>A0A834JT61_VESPE</name>